<keyword evidence="12" id="KW-1185">Reference proteome</keyword>
<evidence type="ECO:0000256" key="8">
    <source>
        <dbReference type="ARBA" id="ARBA00047306"/>
    </source>
</evidence>
<dbReference type="PANTHER" id="PTHR12753">
    <property type="entry name" value="AD-003 - RELATED"/>
    <property type="match status" value="1"/>
</dbReference>
<dbReference type="PANTHER" id="PTHR12753:SF0">
    <property type="entry name" value="ALPHA N-TERMINAL PROTEIN METHYLTRANSFERASE 1"/>
    <property type="match status" value="1"/>
</dbReference>
<reference evidence="11 12" key="1">
    <citation type="journal article" date="2018" name="PLoS Pathog.">
        <title>Evolution of structural diversity of trichothecenes, a family of toxins produced by plant pathogenic and entomopathogenic fungi.</title>
        <authorList>
            <person name="Proctor R.H."/>
            <person name="McCormick S.P."/>
            <person name="Kim H.S."/>
            <person name="Cardoza R.E."/>
            <person name="Stanley A.M."/>
            <person name="Lindo L."/>
            <person name="Kelly A."/>
            <person name="Brown D.W."/>
            <person name="Lee T."/>
            <person name="Vaughan M.M."/>
            <person name="Alexander N.J."/>
            <person name="Busman M."/>
            <person name="Gutierrez S."/>
        </authorList>
    </citation>
    <scope>NUCLEOTIDE SEQUENCE [LARGE SCALE GENOMIC DNA]</scope>
    <source>
        <strain evidence="11 12">NRRL 13405</strain>
    </source>
</reference>
<keyword evidence="4" id="KW-0949">S-adenosyl-L-methionine</keyword>
<evidence type="ECO:0000313" key="11">
    <source>
        <dbReference type="EMBL" id="RFN49866.1"/>
    </source>
</evidence>
<evidence type="ECO:0000256" key="5">
    <source>
        <dbReference type="ARBA" id="ARBA00039112"/>
    </source>
</evidence>
<dbReference type="Pfam" id="PF05891">
    <property type="entry name" value="Methyltransf_PK"/>
    <property type="match status" value="1"/>
</dbReference>
<evidence type="ECO:0000256" key="10">
    <source>
        <dbReference type="ARBA" id="ARBA00048167"/>
    </source>
</evidence>
<gene>
    <name evidence="11" type="ORF">FIE12Z_5853</name>
</gene>
<comment type="catalytic activity">
    <reaction evidence="10">
        <text>N-terminal L-alanyl-L-prolyl-L-lysyl-[protein] + 3 S-adenosyl-L-methionine = N-terminal N,N,N-trimethyl-L-alanyl-L-prolyl-L-lysyl-[protein] + 3 S-adenosyl-L-homocysteine + 3 H(+)</text>
        <dbReference type="Rhea" id="RHEA:54712"/>
        <dbReference type="Rhea" id="RHEA-COMP:13785"/>
        <dbReference type="Rhea" id="RHEA-COMP:13971"/>
        <dbReference type="ChEBI" id="CHEBI:15378"/>
        <dbReference type="ChEBI" id="CHEBI:57856"/>
        <dbReference type="ChEBI" id="CHEBI:59789"/>
        <dbReference type="ChEBI" id="CHEBI:138057"/>
        <dbReference type="ChEBI" id="CHEBI:138315"/>
        <dbReference type="EC" id="2.1.1.244"/>
    </reaction>
</comment>
<dbReference type="Gene3D" id="3.40.50.150">
    <property type="entry name" value="Vaccinia Virus protein VP39"/>
    <property type="match status" value="1"/>
</dbReference>
<dbReference type="CDD" id="cd02440">
    <property type="entry name" value="AdoMet_MTases"/>
    <property type="match status" value="1"/>
</dbReference>
<organism evidence="11 12">
    <name type="scientific">Fusarium flagelliforme</name>
    <dbReference type="NCBI Taxonomy" id="2675880"/>
    <lineage>
        <taxon>Eukaryota</taxon>
        <taxon>Fungi</taxon>
        <taxon>Dikarya</taxon>
        <taxon>Ascomycota</taxon>
        <taxon>Pezizomycotina</taxon>
        <taxon>Sordariomycetes</taxon>
        <taxon>Hypocreomycetidae</taxon>
        <taxon>Hypocreales</taxon>
        <taxon>Nectriaceae</taxon>
        <taxon>Fusarium</taxon>
        <taxon>Fusarium incarnatum-equiseti species complex</taxon>
    </lineage>
</organism>
<comment type="similarity">
    <text evidence="1">Belongs to the methyltransferase superfamily. NTM1 family.</text>
</comment>
<dbReference type="Proteomes" id="UP000265631">
    <property type="component" value="Unassembled WGS sequence"/>
</dbReference>
<evidence type="ECO:0000256" key="3">
    <source>
        <dbReference type="ARBA" id="ARBA00022679"/>
    </source>
</evidence>
<accession>A0A395MPK8</accession>
<comment type="catalytic activity">
    <reaction evidence="9">
        <text>N-terminal L-prolyl-L-prolyl-L-lysyl-[protein] + 2 S-adenosyl-L-methionine = N-terminal N,N-dimethyl-L-prolyl-L-prolyl-L-lysyl-[protein] + 2 S-adenosyl-L-homocysteine + 2 H(+)</text>
        <dbReference type="Rhea" id="RHEA:54736"/>
        <dbReference type="Rhea" id="RHEA-COMP:13787"/>
        <dbReference type="Rhea" id="RHEA-COMP:13974"/>
        <dbReference type="ChEBI" id="CHEBI:15378"/>
        <dbReference type="ChEBI" id="CHEBI:57856"/>
        <dbReference type="ChEBI" id="CHEBI:59789"/>
        <dbReference type="ChEBI" id="CHEBI:138059"/>
        <dbReference type="ChEBI" id="CHEBI:138318"/>
        <dbReference type="EC" id="2.1.1.244"/>
    </reaction>
</comment>
<dbReference type="InterPro" id="IPR008576">
    <property type="entry name" value="MeTrfase_NTM1"/>
</dbReference>
<dbReference type="GO" id="GO:0005737">
    <property type="term" value="C:cytoplasm"/>
    <property type="evidence" value="ECO:0007669"/>
    <property type="project" value="TreeGrafter"/>
</dbReference>
<dbReference type="InterPro" id="IPR029063">
    <property type="entry name" value="SAM-dependent_MTases_sf"/>
</dbReference>
<evidence type="ECO:0000256" key="6">
    <source>
        <dbReference type="ARBA" id="ARBA00039449"/>
    </source>
</evidence>
<evidence type="ECO:0000256" key="9">
    <source>
        <dbReference type="ARBA" id="ARBA00047885"/>
    </source>
</evidence>
<dbReference type="SUPFAM" id="SSF53335">
    <property type="entry name" value="S-adenosyl-L-methionine-dependent methyltransferases"/>
    <property type="match status" value="1"/>
</dbReference>
<evidence type="ECO:0000313" key="12">
    <source>
        <dbReference type="Proteomes" id="UP000265631"/>
    </source>
</evidence>
<evidence type="ECO:0000256" key="1">
    <source>
        <dbReference type="ARBA" id="ARBA00009059"/>
    </source>
</evidence>
<evidence type="ECO:0000256" key="2">
    <source>
        <dbReference type="ARBA" id="ARBA00022603"/>
    </source>
</evidence>
<comment type="catalytic activity">
    <reaction evidence="8">
        <text>N-terminal L-seryl-L-prolyl-L-lysyl-[protein] + 3 S-adenosyl-L-methionine = N-terminal N,N,N-trimethyl-L-seryl-L-prolyl-L-lysyl-[protein] + 3 S-adenosyl-L-homocysteine + 3 H(+)</text>
        <dbReference type="Rhea" id="RHEA:54724"/>
        <dbReference type="Rhea" id="RHEA-COMP:13789"/>
        <dbReference type="Rhea" id="RHEA-COMP:13973"/>
        <dbReference type="ChEBI" id="CHEBI:15378"/>
        <dbReference type="ChEBI" id="CHEBI:57856"/>
        <dbReference type="ChEBI" id="CHEBI:59789"/>
        <dbReference type="ChEBI" id="CHEBI:138061"/>
        <dbReference type="ChEBI" id="CHEBI:138317"/>
        <dbReference type="EC" id="2.1.1.244"/>
    </reaction>
</comment>
<keyword evidence="3" id="KW-0808">Transferase</keyword>
<sequence>MSLNPVIMWHIMNNRNANIKVTINSETYDKKAIYLTDARRTGIMLRDSRLTLRDHSALTRFVVEAVGDNQFILQVPAMQDDNCYVFTANKGAFHAKASRDKAQRFQFQITELGLELFLEGDRPVVFDDYHDVSIGKFEKGRSNIPILVHEDISSIWLTPAQTQTTQRTWEVPMAQNQQQGEGTSNRDIPPWVRQGLILTGDSNLNSYTESHQSNTITMSTSQGPPPDSLIKAEKCMEYWESVDSNDNGMLGGVLTTMPSVSRVDLQGSRTFLARLNVGGKTGKEKIPRVLEGGAGIGRITEGLLLKVADKVDVVEPVVKFTDVLKTKPGVGEIHNVGLENWFPSEGACYDLIWIQWCIGHLKDEEAVQFLERCKSVLEKERGVIVLKENLSTWGEDQFDELDGSVTRQDEKFQELFKRAGLEIVKADLQRGFPAELLPVKMYAARPET</sequence>
<proteinExistence type="inferred from homology"/>
<name>A0A395MPK8_9HYPO</name>
<keyword evidence="2" id="KW-0489">Methyltransferase</keyword>
<dbReference type="EMBL" id="PXXK01000157">
    <property type="protein sequence ID" value="RFN49866.1"/>
    <property type="molecule type" value="Genomic_DNA"/>
</dbReference>
<evidence type="ECO:0000256" key="7">
    <source>
        <dbReference type="ARBA" id="ARBA00043129"/>
    </source>
</evidence>
<comment type="caution">
    <text evidence="11">The sequence shown here is derived from an EMBL/GenBank/DDBJ whole genome shotgun (WGS) entry which is preliminary data.</text>
</comment>
<dbReference type="STRING" id="2594813.A0A395MPK8"/>
<dbReference type="AlphaFoldDB" id="A0A395MPK8"/>
<dbReference type="GO" id="GO:0071885">
    <property type="term" value="F:N-terminal protein N-methyltransferase activity"/>
    <property type="evidence" value="ECO:0007669"/>
    <property type="project" value="UniProtKB-EC"/>
</dbReference>
<protein>
    <recommendedName>
        <fullName evidence="6">Alpha N-terminal protein methyltransferase 1</fullName>
        <ecNumber evidence="5">2.1.1.244</ecNumber>
    </recommendedName>
    <alternativeName>
        <fullName evidence="7">X-Pro-Lys N-terminal protein methyltransferase 1</fullName>
    </alternativeName>
</protein>
<evidence type="ECO:0000256" key="4">
    <source>
        <dbReference type="ARBA" id="ARBA00022691"/>
    </source>
</evidence>
<dbReference type="EC" id="2.1.1.244" evidence="5"/>
<dbReference type="GO" id="GO:0032259">
    <property type="term" value="P:methylation"/>
    <property type="evidence" value="ECO:0007669"/>
    <property type="project" value="UniProtKB-KW"/>
</dbReference>